<dbReference type="PANTHER" id="PTHR33567">
    <property type="entry name" value="CHROMATE ION TRANSPORTER (EUROFUNG)"/>
    <property type="match status" value="1"/>
</dbReference>
<dbReference type="Pfam" id="PF02417">
    <property type="entry name" value="Chromate_transp"/>
    <property type="match status" value="2"/>
</dbReference>
<reference evidence="7 8" key="1">
    <citation type="submission" date="2018-07" db="EMBL/GenBank/DDBJ databases">
        <title>Genomic and Epidemiologic Investigation of an Indolent Hospital Outbreak.</title>
        <authorList>
            <person name="Johnson R.C."/>
            <person name="Deming C."/>
            <person name="Conlan S."/>
            <person name="Zellmer C.J."/>
            <person name="Michelin A.V."/>
            <person name="Lee-Lin S."/>
            <person name="Thomas P.J."/>
            <person name="Park M."/>
            <person name="Weingarten R.A."/>
            <person name="Less J."/>
            <person name="Dekker J.P."/>
            <person name="Frank K.M."/>
            <person name="Musser K.A."/>
            <person name="Mcquiston J.R."/>
            <person name="Henderson D.K."/>
            <person name="Lau A.F."/>
            <person name="Palmore T.N."/>
            <person name="Segre J.A."/>
        </authorList>
    </citation>
    <scope>NUCLEOTIDE SEQUENCE [LARGE SCALE GENOMIC DNA]</scope>
    <source>
        <strain evidence="7 8">SK-CDC1_0717</strain>
    </source>
</reference>
<keyword evidence="5" id="KW-1133">Transmembrane helix</keyword>
<dbReference type="NCBIfam" id="TIGR00937">
    <property type="entry name" value="2A51"/>
    <property type="match status" value="1"/>
</dbReference>
<evidence type="ECO:0000256" key="2">
    <source>
        <dbReference type="ARBA" id="ARBA00005262"/>
    </source>
</evidence>
<name>A0A430FZ72_9SPHN</name>
<evidence type="ECO:0000256" key="4">
    <source>
        <dbReference type="ARBA" id="ARBA00022692"/>
    </source>
</evidence>
<sequence>MGSQPAAAARPAPVTLAQAFWVWLHIAMLSFGGPAGQIAVMHRILVEEKRWIGEQRFLHALNYCMLLPGPEAQQLATYIGWLLHKTKGGIVAGVLFVLPGAISIMALSWIYVLYGKLGIVSALFFGLKAAVLAVVLQAVVRIGGRALRTNASRLLAAAAFVLIFFMGVPFPIIVLAAGIIGWLASRAGSTAFAGGGGHGASKGEHVADADTLLGEELPEHARPSWRETLRTAVVWLALWLVPVAAILIVLGPDNVFSRIATFFSTMAMVTFGGAYAVLAYVAQQAVESYGWLQPTEMLDGLGLAETTPGPLIMVLQFVGFLGAYREAGGLDPLVAATLGGLLATWVTFTPCFLWIFLGAPFIERLRGNAAVAGALTAITAAVVGVVLNLALWFALHTLFSSTMPVSFGPIRFDAPLLSSIDPAAFVLSLGAGYAIFEMRAGVITTLLATSAASLALYFLGAI</sequence>
<evidence type="ECO:0000256" key="3">
    <source>
        <dbReference type="ARBA" id="ARBA00022475"/>
    </source>
</evidence>
<comment type="similarity">
    <text evidence="2">Belongs to the chromate ion transporter (CHR) (TC 2.A.51) family.</text>
</comment>
<gene>
    <name evidence="7" type="ORF">DAH66_18450</name>
</gene>
<dbReference type="EMBL" id="QQYZ01000023">
    <property type="protein sequence ID" value="RSY78559.1"/>
    <property type="molecule type" value="Genomic_DNA"/>
</dbReference>
<accession>A0A430FZ72</accession>
<dbReference type="PANTHER" id="PTHR33567:SF3">
    <property type="entry name" value="CHROMATE ION TRANSPORTER (EUROFUNG)"/>
    <property type="match status" value="1"/>
</dbReference>
<keyword evidence="4" id="KW-0812">Transmembrane</keyword>
<dbReference type="PIRSF" id="PIRSF004810">
    <property type="entry name" value="ChrA"/>
    <property type="match status" value="1"/>
</dbReference>
<protein>
    <submittedName>
        <fullName evidence="7">Chromate transporter</fullName>
    </submittedName>
</protein>
<dbReference type="InterPro" id="IPR003370">
    <property type="entry name" value="Chromate_transpt"/>
</dbReference>
<dbReference type="RefSeq" id="WP_066581370.1">
    <property type="nucleotide sequence ID" value="NZ_PGEN01000001.1"/>
</dbReference>
<evidence type="ECO:0000256" key="6">
    <source>
        <dbReference type="ARBA" id="ARBA00023136"/>
    </source>
</evidence>
<dbReference type="GO" id="GO:0015109">
    <property type="term" value="F:chromate transmembrane transporter activity"/>
    <property type="evidence" value="ECO:0007669"/>
    <property type="project" value="InterPro"/>
</dbReference>
<proteinExistence type="inferred from homology"/>
<evidence type="ECO:0000313" key="7">
    <source>
        <dbReference type="EMBL" id="RSY78559.1"/>
    </source>
</evidence>
<comment type="caution">
    <text evidence="7">The sequence shown here is derived from an EMBL/GenBank/DDBJ whole genome shotgun (WGS) entry which is preliminary data.</text>
</comment>
<dbReference type="AlphaFoldDB" id="A0A430FZ72"/>
<evidence type="ECO:0000256" key="5">
    <source>
        <dbReference type="ARBA" id="ARBA00022989"/>
    </source>
</evidence>
<dbReference type="GO" id="GO:0005886">
    <property type="term" value="C:plasma membrane"/>
    <property type="evidence" value="ECO:0007669"/>
    <property type="project" value="UniProtKB-SubCell"/>
</dbReference>
<evidence type="ECO:0000256" key="1">
    <source>
        <dbReference type="ARBA" id="ARBA00004651"/>
    </source>
</evidence>
<keyword evidence="3" id="KW-1003">Cell membrane</keyword>
<comment type="subcellular location">
    <subcellularLocation>
        <location evidence="1">Cell membrane</location>
        <topology evidence="1">Multi-pass membrane protein</topology>
    </subcellularLocation>
</comment>
<keyword evidence="6" id="KW-0472">Membrane</keyword>
<organism evidence="7 8">
    <name type="scientific">Sphingomonas koreensis</name>
    <dbReference type="NCBI Taxonomy" id="93064"/>
    <lineage>
        <taxon>Bacteria</taxon>
        <taxon>Pseudomonadati</taxon>
        <taxon>Pseudomonadota</taxon>
        <taxon>Alphaproteobacteria</taxon>
        <taxon>Sphingomonadales</taxon>
        <taxon>Sphingomonadaceae</taxon>
        <taxon>Sphingomonas</taxon>
    </lineage>
</organism>
<dbReference type="Proteomes" id="UP000287746">
    <property type="component" value="Unassembled WGS sequence"/>
</dbReference>
<dbReference type="InterPro" id="IPR014047">
    <property type="entry name" value="Chr_Tranpt_l_chain"/>
</dbReference>
<evidence type="ECO:0000313" key="8">
    <source>
        <dbReference type="Proteomes" id="UP000287746"/>
    </source>
</evidence>